<reference evidence="1" key="1">
    <citation type="submission" date="2020-04" db="EMBL/GenBank/DDBJ databases">
        <authorList>
            <person name="Chiriac C."/>
            <person name="Salcher M."/>
            <person name="Ghai R."/>
            <person name="Kavagutti S V."/>
        </authorList>
    </citation>
    <scope>NUCLEOTIDE SEQUENCE</scope>
</reference>
<organism evidence="1">
    <name type="scientific">uncultured Caudovirales phage</name>
    <dbReference type="NCBI Taxonomy" id="2100421"/>
    <lineage>
        <taxon>Viruses</taxon>
        <taxon>Duplodnaviria</taxon>
        <taxon>Heunggongvirae</taxon>
        <taxon>Uroviricota</taxon>
        <taxon>Caudoviricetes</taxon>
        <taxon>Peduoviridae</taxon>
        <taxon>Maltschvirus</taxon>
        <taxon>Maltschvirus maltsch</taxon>
    </lineage>
</organism>
<name>A0A6J5L727_9CAUD</name>
<evidence type="ECO:0000313" key="1">
    <source>
        <dbReference type="EMBL" id="CAB4129905.1"/>
    </source>
</evidence>
<dbReference type="EMBL" id="LR796237">
    <property type="protein sequence ID" value="CAB4129905.1"/>
    <property type="molecule type" value="Genomic_DNA"/>
</dbReference>
<sequence length="131" mass="15248">MRFCEIIESYLGITTLVEDQFVTEMGNFLADVTHLPANIVLWTKTQPKELPHNKYRMKVFKDRAHVATFSISENPKLIWQLGRKKYSLDVYEETESKNIIAEFSSLFIQLVDGKIDTATIKYEIKKMLGEQ</sequence>
<gene>
    <name evidence="1" type="ORF">UFOVP116_172</name>
</gene>
<protein>
    <submittedName>
        <fullName evidence="1">Uncharacterized protein</fullName>
    </submittedName>
</protein>
<proteinExistence type="predicted"/>
<accession>A0A6J5L727</accession>